<evidence type="ECO:0000313" key="3">
    <source>
        <dbReference type="EMBL" id="PXF39574.1"/>
    </source>
</evidence>
<dbReference type="AlphaFoldDB" id="A0A2V3IBU9"/>
<evidence type="ECO:0000313" key="1">
    <source>
        <dbReference type="EMBL" id="PXF39463.1"/>
    </source>
</evidence>
<dbReference type="EMBL" id="NBIV01000889">
    <property type="protein sequence ID" value="PXF39463.1"/>
    <property type="molecule type" value="Genomic_DNA"/>
</dbReference>
<gene>
    <name evidence="4" type="ORF">BWQ96_05183</name>
    <name evidence="3" type="ORF">BWQ96_10727</name>
    <name evidence="2" type="ORF">BWQ96_10730</name>
    <name evidence="1" type="ORF">BWQ96_10848</name>
</gene>
<evidence type="ECO:0000313" key="2">
    <source>
        <dbReference type="EMBL" id="PXF39573.1"/>
    </source>
</evidence>
<organism evidence="3 5">
    <name type="scientific">Gracilariopsis chorda</name>
    <dbReference type="NCBI Taxonomy" id="448386"/>
    <lineage>
        <taxon>Eukaryota</taxon>
        <taxon>Rhodophyta</taxon>
        <taxon>Florideophyceae</taxon>
        <taxon>Rhodymeniophycidae</taxon>
        <taxon>Gracilariales</taxon>
        <taxon>Gracilariaceae</taxon>
        <taxon>Gracilariopsis</taxon>
    </lineage>
</organism>
<accession>A0A2V3IBU9</accession>
<dbReference type="Proteomes" id="UP000247409">
    <property type="component" value="Unassembled WGS sequence"/>
</dbReference>
<sequence length="173" mass="19032">MGVRTKHQSKPTAQLISRAFVMNDRSDSFVGGMKKSAFCVKFPANVERSENRANCKAIWSITIVLPLSKDIQVCNEDVLGFVKLKSSDGILSQTISEKIEIHDNDEELANPETIGAEMKSLTPLQQALALFHASFIRARNALHVLTKEEMSPFVSLVIEGAKGPYGTSNVLQL</sequence>
<protein>
    <submittedName>
        <fullName evidence="3">Uncharacterized protein</fullName>
    </submittedName>
</protein>
<dbReference type="OrthoDB" id="1936594at2759"/>
<reference evidence="3 5" key="1">
    <citation type="journal article" date="2018" name="Mol. Biol. Evol.">
        <title>Analysis of the draft genome of the red seaweed Gracilariopsis chorda provides insights into genome size evolution in Rhodophyta.</title>
        <authorList>
            <person name="Lee J."/>
            <person name="Yang E.C."/>
            <person name="Graf L."/>
            <person name="Yang J.H."/>
            <person name="Qiu H."/>
            <person name="Zel Zion U."/>
            <person name="Chan C.X."/>
            <person name="Stephens T.G."/>
            <person name="Weber A.P.M."/>
            <person name="Boo G.H."/>
            <person name="Boo S.M."/>
            <person name="Kim K.M."/>
            <person name="Shin Y."/>
            <person name="Jung M."/>
            <person name="Lee S.J."/>
            <person name="Yim H.S."/>
            <person name="Lee J.H."/>
            <person name="Bhattacharya D."/>
            <person name="Yoon H.S."/>
        </authorList>
    </citation>
    <scope>NUCLEOTIDE SEQUENCE [LARGE SCALE GENOMIC DNA]</scope>
    <source>
        <strain evidence="3 5">SKKU-2015</strain>
        <tissue evidence="3">Whole body</tissue>
    </source>
</reference>
<comment type="caution">
    <text evidence="3">The sequence shown here is derived from an EMBL/GenBank/DDBJ whole genome shotgun (WGS) entry which is preliminary data.</text>
</comment>
<dbReference type="EMBL" id="NBIV01000674">
    <property type="protein sequence ID" value="PXF39574.1"/>
    <property type="molecule type" value="Genomic_DNA"/>
</dbReference>
<dbReference type="EMBL" id="NBIV01000071">
    <property type="protein sequence ID" value="PXF45081.1"/>
    <property type="molecule type" value="Genomic_DNA"/>
</dbReference>
<evidence type="ECO:0000313" key="4">
    <source>
        <dbReference type="EMBL" id="PXF45081.1"/>
    </source>
</evidence>
<keyword evidence="5" id="KW-1185">Reference proteome</keyword>
<evidence type="ECO:0000313" key="5">
    <source>
        <dbReference type="Proteomes" id="UP000247409"/>
    </source>
</evidence>
<name>A0A2V3IBU9_9FLOR</name>
<dbReference type="EMBL" id="NBIV01000684">
    <property type="protein sequence ID" value="PXF39573.1"/>
    <property type="molecule type" value="Genomic_DNA"/>
</dbReference>
<proteinExistence type="predicted"/>